<dbReference type="SMART" id="SM00062">
    <property type="entry name" value="PBPb"/>
    <property type="match status" value="1"/>
</dbReference>
<gene>
    <name evidence="10" type="ORF">Q9313_26010</name>
</gene>
<evidence type="ECO:0000256" key="2">
    <source>
        <dbReference type="ARBA" id="ARBA00010333"/>
    </source>
</evidence>
<evidence type="ECO:0000256" key="6">
    <source>
        <dbReference type="RuleBase" id="RU003744"/>
    </source>
</evidence>
<dbReference type="RefSeq" id="WP_306040798.1">
    <property type="nucleotide sequence ID" value="NZ_CP132305.1"/>
</dbReference>
<dbReference type="NCBIfam" id="TIGR01096">
    <property type="entry name" value="3A0103s03R"/>
    <property type="match status" value="1"/>
</dbReference>
<dbReference type="PROSITE" id="PS01039">
    <property type="entry name" value="SBP_BACTERIAL_3"/>
    <property type="match status" value="1"/>
</dbReference>
<dbReference type="InterPro" id="IPR018313">
    <property type="entry name" value="SBP_3_CS"/>
</dbReference>
<name>A0AA50CT90_9HYPH</name>
<dbReference type="EMBL" id="CP132305">
    <property type="protein sequence ID" value="WLS00829.1"/>
    <property type="molecule type" value="Genomic_DNA"/>
</dbReference>
<dbReference type="GO" id="GO:0016020">
    <property type="term" value="C:membrane"/>
    <property type="evidence" value="ECO:0007669"/>
    <property type="project" value="InterPro"/>
</dbReference>
<reference evidence="10 11" key="1">
    <citation type="submission" date="2023-08" db="EMBL/GenBank/DDBJ databases">
        <title>Pathogen: clinical or host-associated sample.</title>
        <authorList>
            <person name="Hergert J."/>
            <person name="Casey R."/>
            <person name="Wagner J."/>
            <person name="Young E.L."/>
            <person name="Oakeson K.F."/>
        </authorList>
    </citation>
    <scope>NUCLEOTIDE SEQUENCE [LARGE SCALE GENOMIC DNA]</scope>
    <source>
        <strain evidence="10 11">1760953</strain>
        <plasmid evidence="10 11">unnamed3</plasmid>
    </source>
</reference>
<proteinExistence type="inferred from homology"/>
<dbReference type="Proteomes" id="UP001234585">
    <property type="component" value="Plasmid unnamed3"/>
</dbReference>
<keyword evidence="5" id="KW-0574">Periplasm</keyword>
<dbReference type="AlphaFoldDB" id="A0AA50CT90"/>
<keyword evidence="11" id="KW-1185">Reference proteome</keyword>
<dbReference type="Pfam" id="PF00497">
    <property type="entry name" value="SBP_bac_3"/>
    <property type="match status" value="1"/>
</dbReference>
<dbReference type="InterPro" id="IPR001638">
    <property type="entry name" value="Solute-binding_3/MltF_N"/>
</dbReference>
<organism evidence="10 11">
    <name type="scientific">Shinella sumterensis</name>
    <dbReference type="NCBI Taxonomy" id="1967501"/>
    <lineage>
        <taxon>Bacteria</taxon>
        <taxon>Pseudomonadati</taxon>
        <taxon>Pseudomonadota</taxon>
        <taxon>Alphaproteobacteria</taxon>
        <taxon>Hyphomicrobiales</taxon>
        <taxon>Rhizobiaceae</taxon>
        <taxon>Shinella</taxon>
    </lineage>
</organism>
<feature type="chain" id="PRO_5041215348" evidence="7">
    <location>
        <begin position="22"/>
        <end position="274"/>
    </location>
</feature>
<geneLocation type="plasmid" evidence="10 11">
    <name>unnamed3</name>
</geneLocation>
<protein>
    <submittedName>
        <fullName evidence="10">Lysine/arginine/ornithine ABC transporter substrate-binding protein</fullName>
    </submittedName>
</protein>
<evidence type="ECO:0000259" key="9">
    <source>
        <dbReference type="SMART" id="SM00079"/>
    </source>
</evidence>
<sequence>MKLTLLLSTVALAASLHAVHAADKVRIATEGAYAPWNFSGPNGTLEGFEIDLANDLCKRMNKECDIVAQNWDGIIPSLTAGKYDAIMAGMSVTPKREEVIAFSTPYAAAINSFAVLGDSDLANLPMAGKPLSVDSDVAKPVLEEIAKLIEGKTVGVQGSTTASSFMEQYFKGADVREYKTTEEHNFDLVSSRLDAVVANATVLSAAMEKEDMAGTKLAGPLFSGKVFGMIGIGLRKEDTALKADFDAAIMAARADGTIKTLSEKWFKLDVSPQD</sequence>
<feature type="signal peptide" evidence="7">
    <location>
        <begin position="1"/>
        <end position="21"/>
    </location>
</feature>
<dbReference type="PANTHER" id="PTHR35936">
    <property type="entry name" value="MEMBRANE-BOUND LYTIC MUREIN TRANSGLYCOSYLASE F"/>
    <property type="match status" value="1"/>
</dbReference>
<evidence type="ECO:0000313" key="11">
    <source>
        <dbReference type="Proteomes" id="UP001234585"/>
    </source>
</evidence>
<accession>A0AA50CT90</accession>
<dbReference type="PANTHER" id="PTHR35936:SF19">
    <property type="entry name" value="AMINO-ACID-BINDING PROTEIN YXEM-RELATED"/>
    <property type="match status" value="1"/>
</dbReference>
<dbReference type="Gene3D" id="3.40.190.10">
    <property type="entry name" value="Periplasmic binding protein-like II"/>
    <property type="match status" value="2"/>
</dbReference>
<dbReference type="GO" id="GO:0030288">
    <property type="term" value="C:outer membrane-bounded periplasmic space"/>
    <property type="evidence" value="ECO:0007669"/>
    <property type="project" value="InterPro"/>
</dbReference>
<dbReference type="GO" id="GO:0015276">
    <property type="term" value="F:ligand-gated monoatomic ion channel activity"/>
    <property type="evidence" value="ECO:0007669"/>
    <property type="project" value="InterPro"/>
</dbReference>
<evidence type="ECO:0000313" key="10">
    <source>
        <dbReference type="EMBL" id="WLS00829.1"/>
    </source>
</evidence>
<evidence type="ECO:0000259" key="8">
    <source>
        <dbReference type="SMART" id="SM00062"/>
    </source>
</evidence>
<dbReference type="SMART" id="SM00079">
    <property type="entry name" value="PBPe"/>
    <property type="match status" value="1"/>
</dbReference>
<dbReference type="InterPro" id="IPR005768">
    <property type="entry name" value="Lys_Arg_Orn-bd"/>
</dbReference>
<evidence type="ECO:0000256" key="4">
    <source>
        <dbReference type="ARBA" id="ARBA00022729"/>
    </source>
</evidence>
<comment type="similarity">
    <text evidence="2 6">Belongs to the bacterial solute-binding protein 3 family.</text>
</comment>
<comment type="subcellular location">
    <subcellularLocation>
        <location evidence="1">Periplasm</location>
    </subcellularLocation>
</comment>
<dbReference type="InterPro" id="IPR001320">
    <property type="entry name" value="Iontro_rcpt_C"/>
</dbReference>
<feature type="domain" description="Ionotropic glutamate receptor C-terminal" evidence="9">
    <location>
        <begin position="24"/>
        <end position="268"/>
    </location>
</feature>
<keyword evidence="4 7" id="KW-0732">Signal</keyword>
<evidence type="ECO:0000256" key="1">
    <source>
        <dbReference type="ARBA" id="ARBA00004418"/>
    </source>
</evidence>
<evidence type="ECO:0000256" key="7">
    <source>
        <dbReference type="SAM" id="SignalP"/>
    </source>
</evidence>
<evidence type="ECO:0000256" key="5">
    <source>
        <dbReference type="ARBA" id="ARBA00022764"/>
    </source>
</evidence>
<feature type="domain" description="Solute-binding protein family 3/N-terminal" evidence="8">
    <location>
        <begin position="24"/>
        <end position="269"/>
    </location>
</feature>
<evidence type="ECO:0000256" key="3">
    <source>
        <dbReference type="ARBA" id="ARBA00022448"/>
    </source>
</evidence>
<keyword evidence="3" id="KW-0813">Transport</keyword>
<dbReference type="SUPFAM" id="SSF53850">
    <property type="entry name" value="Periplasmic binding protein-like II"/>
    <property type="match status" value="1"/>
</dbReference>
<keyword evidence="10" id="KW-0614">Plasmid</keyword>